<name>A0ABV5BEA5_9BACL</name>
<keyword evidence="3" id="KW-1185">Reference proteome</keyword>
<gene>
    <name evidence="2" type="ORF">ACE3NQ_24215</name>
</gene>
<dbReference type="Gene3D" id="1.10.30.50">
    <property type="match status" value="1"/>
</dbReference>
<comment type="caution">
    <text evidence="2">The sequence shown here is derived from an EMBL/GenBank/DDBJ whole genome shotgun (WGS) entry which is preliminary data.</text>
</comment>
<keyword evidence="2" id="KW-0378">Hydrolase</keyword>
<reference evidence="2 3" key="1">
    <citation type="submission" date="2024-09" db="EMBL/GenBank/DDBJ databases">
        <authorList>
            <person name="Ruan L."/>
        </authorList>
    </citation>
    <scope>NUCLEOTIDE SEQUENCE [LARGE SCALE GENOMIC DNA]</scope>
    <source>
        <strain evidence="2 3">D33</strain>
    </source>
</reference>
<sequence length="97" mass="11692">MGPTRRCKEIDNFEYALNRAYAYNRDKKKCRVCGESIHSDEMSFHRINPYLPLGKVNRVNNLASVHERCHRMIHDEQDYSTLGKKHWRKILKFREKL</sequence>
<dbReference type="CDD" id="cd00085">
    <property type="entry name" value="HNHc"/>
    <property type="match status" value="1"/>
</dbReference>
<keyword evidence="2" id="KW-0540">Nuclease</keyword>
<dbReference type="InterPro" id="IPR003615">
    <property type="entry name" value="HNH_nuc"/>
</dbReference>
<dbReference type="Proteomes" id="UP001580407">
    <property type="component" value="Unassembled WGS sequence"/>
</dbReference>
<accession>A0ABV5BEA5</accession>
<evidence type="ECO:0000259" key="1">
    <source>
        <dbReference type="Pfam" id="PF01844"/>
    </source>
</evidence>
<dbReference type="InterPro" id="IPR002711">
    <property type="entry name" value="HNH"/>
</dbReference>
<dbReference type="RefSeq" id="WP_375527740.1">
    <property type="nucleotide sequence ID" value="NZ_JBHILM010000034.1"/>
</dbReference>
<organism evidence="2 3">
    <name type="scientific">Paenibacillus terreus</name>
    <dbReference type="NCBI Taxonomy" id="1387834"/>
    <lineage>
        <taxon>Bacteria</taxon>
        <taxon>Bacillati</taxon>
        <taxon>Bacillota</taxon>
        <taxon>Bacilli</taxon>
        <taxon>Bacillales</taxon>
        <taxon>Paenibacillaceae</taxon>
        <taxon>Paenibacillus</taxon>
    </lineage>
</organism>
<protein>
    <submittedName>
        <fullName evidence="2">HNH endonuclease</fullName>
    </submittedName>
</protein>
<feature type="domain" description="HNH" evidence="1">
    <location>
        <begin position="30"/>
        <end position="76"/>
    </location>
</feature>
<evidence type="ECO:0000313" key="2">
    <source>
        <dbReference type="EMBL" id="MFB5684023.1"/>
    </source>
</evidence>
<dbReference type="EMBL" id="JBHILM010000034">
    <property type="protein sequence ID" value="MFB5684023.1"/>
    <property type="molecule type" value="Genomic_DNA"/>
</dbReference>
<proteinExistence type="predicted"/>
<dbReference type="Pfam" id="PF01844">
    <property type="entry name" value="HNH"/>
    <property type="match status" value="1"/>
</dbReference>
<dbReference type="GO" id="GO:0004519">
    <property type="term" value="F:endonuclease activity"/>
    <property type="evidence" value="ECO:0007669"/>
    <property type="project" value="UniProtKB-KW"/>
</dbReference>
<keyword evidence="2" id="KW-0255">Endonuclease</keyword>
<evidence type="ECO:0000313" key="3">
    <source>
        <dbReference type="Proteomes" id="UP001580407"/>
    </source>
</evidence>